<dbReference type="KEGG" id="smo:SELMODRAFT_18297"/>
<evidence type="ECO:0000313" key="2">
    <source>
        <dbReference type="Proteomes" id="UP000001514"/>
    </source>
</evidence>
<dbReference type="GO" id="GO:0010150">
    <property type="term" value="P:leaf senescence"/>
    <property type="evidence" value="ECO:0007669"/>
    <property type="project" value="InterPro"/>
</dbReference>
<accession>D8RZB6</accession>
<dbReference type="GO" id="GO:0016592">
    <property type="term" value="C:mediator complex"/>
    <property type="evidence" value="ECO:0007669"/>
    <property type="project" value="InterPro"/>
</dbReference>
<reference evidence="1 2" key="1">
    <citation type="journal article" date="2011" name="Science">
        <title>The Selaginella genome identifies genetic changes associated with the evolution of vascular plants.</title>
        <authorList>
            <person name="Banks J.A."/>
            <person name="Nishiyama T."/>
            <person name="Hasebe M."/>
            <person name="Bowman J.L."/>
            <person name="Gribskov M."/>
            <person name="dePamphilis C."/>
            <person name="Albert V.A."/>
            <person name="Aono N."/>
            <person name="Aoyama T."/>
            <person name="Ambrose B.A."/>
            <person name="Ashton N.W."/>
            <person name="Axtell M.J."/>
            <person name="Barker E."/>
            <person name="Barker M.S."/>
            <person name="Bennetzen J.L."/>
            <person name="Bonawitz N.D."/>
            <person name="Chapple C."/>
            <person name="Cheng C."/>
            <person name="Correa L.G."/>
            <person name="Dacre M."/>
            <person name="DeBarry J."/>
            <person name="Dreyer I."/>
            <person name="Elias M."/>
            <person name="Engstrom E.M."/>
            <person name="Estelle M."/>
            <person name="Feng L."/>
            <person name="Finet C."/>
            <person name="Floyd S.K."/>
            <person name="Frommer W.B."/>
            <person name="Fujita T."/>
            <person name="Gramzow L."/>
            <person name="Gutensohn M."/>
            <person name="Harholt J."/>
            <person name="Hattori M."/>
            <person name="Heyl A."/>
            <person name="Hirai T."/>
            <person name="Hiwatashi Y."/>
            <person name="Ishikawa M."/>
            <person name="Iwata M."/>
            <person name="Karol K.G."/>
            <person name="Koehler B."/>
            <person name="Kolukisaoglu U."/>
            <person name="Kubo M."/>
            <person name="Kurata T."/>
            <person name="Lalonde S."/>
            <person name="Li K."/>
            <person name="Li Y."/>
            <person name="Litt A."/>
            <person name="Lyons E."/>
            <person name="Manning G."/>
            <person name="Maruyama T."/>
            <person name="Michael T.P."/>
            <person name="Mikami K."/>
            <person name="Miyazaki S."/>
            <person name="Morinaga S."/>
            <person name="Murata T."/>
            <person name="Mueller-Roeber B."/>
            <person name="Nelson D.R."/>
            <person name="Obara M."/>
            <person name="Oguri Y."/>
            <person name="Olmstead R.G."/>
            <person name="Onodera N."/>
            <person name="Petersen B.L."/>
            <person name="Pils B."/>
            <person name="Prigge M."/>
            <person name="Rensing S.A."/>
            <person name="Riano-Pachon D.M."/>
            <person name="Roberts A.W."/>
            <person name="Sato Y."/>
            <person name="Scheller H.V."/>
            <person name="Schulz B."/>
            <person name="Schulz C."/>
            <person name="Shakirov E.V."/>
            <person name="Shibagaki N."/>
            <person name="Shinohara N."/>
            <person name="Shippen D.E."/>
            <person name="Soerensen I."/>
            <person name="Sotooka R."/>
            <person name="Sugimoto N."/>
            <person name="Sugita M."/>
            <person name="Sumikawa N."/>
            <person name="Tanurdzic M."/>
            <person name="Theissen G."/>
            <person name="Ulvskov P."/>
            <person name="Wakazuki S."/>
            <person name="Weng J.K."/>
            <person name="Willats W.W."/>
            <person name="Wipf D."/>
            <person name="Wolf P.G."/>
            <person name="Yang L."/>
            <person name="Zimmer A.D."/>
            <person name="Zhu Q."/>
            <person name="Mitros T."/>
            <person name="Hellsten U."/>
            <person name="Loque D."/>
            <person name="Otillar R."/>
            <person name="Salamov A."/>
            <person name="Schmutz J."/>
            <person name="Shapiro H."/>
            <person name="Lindquist E."/>
            <person name="Lucas S."/>
            <person name="Rokhsar D."/>
            <person name="Grigoriev I.V."/>
        </authorList>
    </citation>
    <scope>NUCLEOTIDE SEQUENCE [LARGE SCALE GENOMIC DNA]</scope>
</reference>
<dbReference type="InterPro" id="IPR033244">
    <property type="entry name" value="MED32"/>
</dbReference>
<dbReference type="STRING" id="88036.D8RZB6"/>
<dbReference type="PANTHER" id="PTHR35989">
    <property type="entry name" value="MEDIATOR OF RNA POLYMERASE II TRANSCRIPTION SUBUNIT 32"/>
    <property type="match status" value="1"/>
</dbReference>
<organism evidence="2">
    <name type="scientific">Selaginella moellendorffii</name>
    <name type="common">Spikemoss</name>
    <dbReference type="NCBI Taxonomy" id="88036"/>
    <lineage>
        <taxon>Eukaryota</taxon>
        <taxon>Viridiplantae</taxon>
        <taxon>Streptophyta</taxon>
        <taxon>Embryophyta</taxon>
        <taxon>Tracheophyta</taxon>
        <taxon>Lycopodiopsida</taxon>
        <taxon>Selaginellales</taxon>
        <taxon>Selaginellaceae</taxon>
        <taxon>Selaginella</taxon>
    </lineage>
</organism>
<dbReference type="GO" id="GO:0009631">
    <property type="term" value="P:cold acclimation"/>
    <property type="evidence" value="ECO:0007669"/>
    <property type="project" value="InterPro"/>
</dbReference>
<dbReference type="PANTHER" id="PTHR35989:SF1">
    <property type="entry name" value="MEDIATOR OF RNA POLYMERASE II TRANSCRIPTION SUBUNIT 32"/>
    <property type="match status" value="1"/>
</dbReference>
<keyword evidence="2" id="KW-1185">Reference proteome</keyword>
<dbReference type="InParanoid" id="D8RZB6"/>
<dbReference type="Gramene" id="EFJ22582">
    <property type="protein sequence ID" value="EFJ22582"/>
    <property type="gene ID" value="SELMODRAFT_18297"/>
</dbReference>
<dbReference type="eggNOG" id="ENOG502RXGF">
    <property type="taxonomic scope" value="Eukaryota"/>
</dbReference>
<dbReference type="GO" id="GO:0048364">
    <property type="term" value="P:root development"/>
    <property type="evidence" value="ECO:0007669"/>
    <property type="project" value="InterPro"/>
</dbReference>
<feature type="non-terminal residue" evidence="1">
    <location>
        <position position="136"/>
    </location>
</feature>
<evidence type="ECO:0008006" key="3">
    <source>
        <dbReference type="Google" id="ProtNLM"/>
    </source>
</evidence>
<dbReference type="GO" id="GO:0006355">
    <property type="term" value="P:regulation of DNA-templated transcription"/>
    <property type="evidence" value="ECO:0007669"/>
    <property type="project" value="InterPro"/>
</dbReference>
<gene>
    <name evidence="1" type="ORF">SELMODRAFT_18297</name>
</gene>
<dbReference type="AlphaFoldDB" id="D8RZB6"/>
<sequence length="136" mass="14069">MDPILQALQDSYHRLLAACAAALEAKEVAAGERSERTDKALNSFLESHQLFHGACDRAQEFVESVRQRIGSECLVDEATGPVSGRVVAGDAAKAGGGGAAVAPLSAVRLEQLSKAVRWQVIDLQQGGGGGALSNAA</sequence>
<dbReference type="EMBL" id="GL377595">
    <property type="protein sequence ID" value="EFJ22582.1"/>
    <property type="molecule type" value="Genomic_DNA"/>
</dbReference>
<dbReference type="OrthoDB" id="782223at2759"/>
<dbReference type="Proteomes" id="UP000001514">
    <property type="component" value="Unassembled WGS sequence"/>
</dbReference>
<dbReference type="FunCoup" id="D8RZB6">
    <property type="interactions" value="2005"/>
</dbReference>
<proteinExistence type="predicted"/>
<name>D8RZB6_SELML</name>
<protein>
    <recommendedName>
        <fullName evidence="3">Mediator of RNA polymerase II transcription subunit 32</fullName>
    </recommendedName>
</protein>
<dbReference type="OMA" id="ETSGAQN"/>
<evidence type="ECO:0000313" key="1">
    <source>
        <dbReference type="EMBL" id="EFJ22582.1"/>
    </source>
</evidence>
<dbReference type="HOGENOM" id="CLU_112745_0_0_1"/>